<dbReference type="Gene3D" id="3.30.1360.20">
    <property type="entry name" value="Transcriptional coactivator/pterin dehydratase"/>
    <property type="match status" value="1"/>
</dbReference>
<dbReference type="OrthoDB" id="15077at2"/>
<dbReference type="AlphaFoldDB" id="C8XEG1"/>
<dbReference type="eggNOG" id="COG2154">
    <property type="taxonomic scope" value="Bacteria"/>
</dbReference>
<dbReference type="CDD" id="cd00488">
    <property type="entry name" value="PCD_DCoH"/>
    <property type="match status" value="1"/>
</dbReference>
<organism evidence="6 7">
    <name type="scientific">Nakamurella multipartita (strain ATCC 700099 / DSM 44233 / CIP 104796 / JCM 9543 / NBRC 105858 / Y-104)</name>
    <name type="common">Microsphaera multipartita</name>
    <dbReference type="NCBI Taxonomy" id="479431"/>
    <lineage>
        <taxon>Bacteria</taxon>
        <taxon>Bacillati</taxon>
        <taxon>Actinomycetota</taxon>
        <taxon>Actinomycetes</taxon>
        <taxon>Nakamurellales</taxon>
        <taxon>Nakamurellaceae</taxon>
        <taxon>Nakamurella</taxon>
    </lineage>
</organism>
<evidence type="ECO:0000256" key="1">
    <source>
        <dbReference type="ARBA" id="ARBA00001554"/>
    </source>
</evidence>
<evidence type="ECO:0000313" key="6">
    <source>
        <dbReference type="EMBL" id="ACV77819.1"/>
    </source>
</evidence>
<dbReference type="InterPro" id="IPR036428">
    <property type="entry name" value="PCD_sf"/>
</dbReference>
<dbReference type="PANTHER" id="PTHR12599">
    <property type="entry name" value="PTERIN-4-ALPHA-CARBINOLAMINE DEHYDRATASE"/>
    <property type="match status" value="1"/>
</dbReference>
<dbReference type="Proteomes" id="UP000002218">
    <property type="component" value="Chromosome"/>
</dbReference>
<dbReference type="InterPro" id="IPR001533">
    <property type="entry name" value="Pterin_deHydtase"/>
</dbReference>
<evidence type="ECO:0000313" key="7">
    <source>
        <dbReference type="Proteomes" id="UP000002218"/>
    </source>
</evidence>
<dbReference type="RefSeq" id="WP_015746726.1">
    <property type="nucleotide sequence ID" value="NC_013235.1"/>
</dbReference>
<keyword evidence="5" id="KW-0456">Lyase</keyword>
<dbReference type="GO" id="GO:0008124">
    <property type="term" value="F:4-alpha-hydroxytetrahydrobiopterin dehydratase activity"/>
    <property type="evidence" value="ECO:0007669"/>
    <property type="project" value="UniProtKB-EC"/>
</dbReference>
<proteinExistence type="inferred from homology"/>
<evidence type="ECO:0000256" key="5">
    <source>
        <dbReference type="ARBA" id="ARBA00023239"/>
    </source>
</evidence>
<evidence type="ECO:0000256" key="4">
    <source>
        <dbReference type="ARBA" id="ARBA00021735"/>
    </source>
</evidence>
<reference evidence="7" key="1">
    <citation type="submission" date="2009-09" db="EMBL/GenBank/DDBJ databases">
        <title>The complete genome of Nakamurella multipartita DSM 44233.</title>
        <authorList>
            <consortium name="US DOE Joint Genome Institute (JGI-PGF)"/>
            <person name="Lucas S."/>
            <person name="Copeland A."/>
            <person name="Lapidus A."/>
            <person name="Glavina del Rio T."/>
            <person name="Dalin E."/>
            <person name="Tice H."/>
            <person name="Bruce D."/>
            <person name="Goodwin L."/>
            <person name="Pitluck S."/>
            <person name="Kyrpides N."/>
            <person name="Mavromatis K."/>
            <person name="Ivanova N."/>
            <person name="Ovchinnikova G."/>
            <person name="Sims D."/>
            <person name="Meincke L."/>
            <person name="Brettin T."/>
            <person name="Detter J.C."/>
            <person name="Han C."/>
            <person name="Larimer F."/>
            <person name="Land M."/>
            <person name="Hauser L."/>
            <person name="Markowitz V."/>
            <person name="Cheng J.-F."/>
            <person name="Hugenholtz P."/>
            <person name="Woyke T."/>
            <person name="Wu D."/>
            <person name="Klenk H.-P."/>
            <person name="Eisen J.A."/>
        </authorList>
    </citation>
    <scope>NUCLEOTIDE SEQUENCE [LARGE SCALE GENOMIC DNA]</scope>
    <source>
        <strain evidence="7">ATCC 700099 / DSM 44233 / CIP 104796 / JCM 9543 / NBRC 105858 / Y-104</strain>
    </source>
</reference>
<dbReference type="STRING" id="479431.Namu_1418"/>
<dbReference type="PANTHER" id="PTHR12599:SF0">
    <property type="entry name" value="PTERIN-4-ALPHA-CARBINOLAMINE DEHYDRATASE"/>
    <property type="match status" value="1"/>
</dbReference>
<keyword evidence="7" id="KW-1185">Reference proteome</keyword>
<name>C8XEG1_NAKMY</name>
<dbReference type="EMBL" id="CP001737">
    <property type="protein sequence ID" value="ACV77819.1"/>
    <property type="molecule type" value="Genomic_DNA"/>
</dbReference>
<sequence length="100" mass="10534">MSLLSSADIDTALDALPGWGGDAADIRCRYRATDFPTAIALVDAVAVVAEEAGHHPDIDIRWREVLFVLSTHSEGGVTGKDLELAARIDGIARGMSITAS</sequence>
<evidence type="ECO:0000256" key="3">
    <source>
        <dbReference type="ARBA" id="ARBA00013252"/>
    </source>
</evidence>
<dbReference type="HOGENOM" id="CLU_081974_4_3_11"/>
<dbReference type="Pfam" id="PF01329">
    <property type="entry name" value="Pterin_4a"/>
    <property type="match status" value="1"/>
</dbReference>
<dbReference type="FunCoup" id="C8XEG1">
    <property type="interactions" value="91"/>
</dbReference>
<gene>
    <name evidence="6" type="ordered locus">Namu_1418</name>
</gene>
<dbReference type="GO" id="GO:0006729">
    <property type="term" value="P:tetrahydrobiopterin biosynthetic process"/>
    <property type="evidence" value="ECO:0007669"/>
    <property type="project" value="InterPro"/>
</dbReference>
<evidence type="ECO:0000256" key="2">
    <source>
        <dbReference type="ARBA" id="ARBA00006472"/>
    </source>
</evidence>
<dbReference type="SUPFAM" id="SSF55248">
    <property type="entry name" value="PCD-like"/>
    <property type="match status" value="1"/>
</dbReference>
<dbReference type="KEGG" id="nml:Namu_1418"/>
<dbReference type="NCBIfam" id="NF002017">
    <property type="entry name" value="PRK00823.1-2"/>
    <property type="match status" value="1"/>
</dbReference>
<comment type="catalytic activity">
    <reaction evidence="1">
        <text>(4aS,6R)-4a-hydroxy-L-erythro-5,6,7,8-tetrahydrobiopterin = (6R)-L-erythro-6,7-dihydrobiopterin + H2O</text>
        <dbReference type="Rhea" id="RHEA:11920"/>
        <dbReference type="ChEBI" id="CHEBI:15377"/>
        <dbReference type="ChEBI" id="CHEBI:15642"/>
        <dbReference type="ChEBI" id="CHEBI:43120"/>
        <dbReference type="EC" id="4.2.1.96"/>
    </reaction>
</comment>
<protein>
    <recommendedName>
        <fullName evidence="4">Putative pterin-4-alpha-carbinolamine dehydratase</fullName>
        <ecNumber evidence="3">4.2.1.96</ecNumber>
    </recommendedName>
</protein>
<dbReference type="InParanoid" id="C8XEG1"/>
<accession>C8XEG1</accession>
<comment type="similarity">
    <text evidence="2">Belongs to the pterin-4-alpha-carbinolamine dehydratase family.</text>
</comment>
<dbReference type="EC" id="4.2.1.96" evidence="3"/>
<reference evidence="6 7" key="2">
    <citation type="journal article" date="2010" name="Stand. Genomic Sci.">
        <title>Complete genome sequence of Nakamurella multipartita type strain (Y-104).</title>
        <authorList>
            <person name="Tice H."/>
            <person name="Mayilraj S."/>
            <person name="Sims D."/>
            <person name="Lapidus A."/>
            <person name="Nolan M."/>
            <person name="Lucas S."/>
            <person name="Glavina Del Rio T."/>
            <person name="Copeland A."/>
            <person name="Cheng J.F."/>
            <person name="Meincke L."/>
            <person name="Bruce D."/>
            <person name="Goodwin L."/>
            <person name="Pitluck S."/>
            <person name="Ivanova N."/>
            <person name="Mavromatis K."/>
            <person name="Ovchinnikova G."/>
            <person name="Pati A."/>
            <person name="Chen A."/>
            <person name="Palaniappan K."/>
            <person name="Land M."/>
            <person name="Hauser L."/>
            <person name="Chang Y.J."/>
            <person name="Jeffries C.D."/>
            <person name="Detter J.C."/>
            <person name="Brettin T."/>
            <person name="Rohde M."/>
            <person name="Goker M."/>
            <person name="Bristow J."/>
            <person name="Eisen J.A."/>
            <person name="Markowitz V."/>
            <person name="Hugenholtz P."/>
            <person name="Kyrpides N.C."/>
            <person name="Klenk H.P."/>
            <person name="Chen F."/>
        </authorList>
    </citation>
    <scope>NUCLEOTIDE SEQUENCE [LARGE SCALE GENOMIC DNA]</scope>
    <source>
        <strain evidence="7">ATCC 700099 / DSM 44233 / CIP 104796 / JCM 9543 / NBRC 105858 / Y-104</strain>
    </source>
</reference>